<dbReference type="PIRSF" id="PIRSF034888">
    <property type="entry name" value="P-loop_UCP034888"/>
    <property type="match status" value="1"/>
</dbReference>
<dbReference type="InterPro" id="IPR003959">
    <property type="entry name" value="ATPase_AAA_core"/>
</dbReference>
<dbReference type="InterPro" id="IPR022532">
    <property type="entry name" value="DUF3696"/>
</dbReference>
<dbReference type="PANTHER" id="PTHR43581:SF2">
    <property type="entry name" value="EXCINUCLEASE ATPASE SUBUNIT"/>
    <property type="match status" value="1"/>
</dbReference>
<dbReference type="Pfam" id="PF12476">
    <property type="entry name" value="DUF3696"/>
    <property type="match status" value="1"/>
</dbReference>
<evidence type="ECO:0000313" key="3">
    <source>
        <dbReference type="EMBL" id="MEO9383652.1"/>
    </source>
</evidence>
<keyword evidence="4" id="KW-1185">Reference proteome</keyword>
<dbReference type="Pfam" id="PF13304">
    <property type="entry name" value="AAA_21"/>
    <property type="match status" value="1"/>
</dbReference>
<dbReference type="RefSeq" id="WP_347937051.1">
    <property type="nucleotide sequence ID" value="NZ_CP158160.1"/>
</dbReference>
<comment type="caution">
    <text evidence="3">The sequence shown here is derived from an EMBL/GenBank/DDBJ whole genome shotgun (WGS) entry which is preliminary data.</text>
</comment>
<dbReference type="InterPro" id="IPR014592">
    <property type="entry name" value="P-loop_UCP034888"/>
</dbReference>
<evidence type="ECO:0000259" key="1">
    <source>
        <dbReference type="Pfam" id="PF12476"/>
    </source>
</evidence>
<dbReference type="InterPro" id="IPR027417">
    <property type="entry name" value="P-loop_NTPase"/>
</dbReference>
<reference evidence="3 4" key="1">
    <citation type="submission" date="2024-05" db="EMBL/GenBank/DDBJ databases">
        <authorList>
            <person name="De Oliveira J.P."/>
            <person name="Noriler S.A."/>
            <person name="De Oliveira A.G."/>
            <person name="Sipoli D.S."/>
        </authorList>
    </citation>
    <scope>NUCLEOTIDE SEQUENCE [LARGE SCALE GENOMIC DNA]</scope>
    <source>
        <strain evidence="3 4">LABIM192</strain>
    </source>
</reference>
<gene>
    <name evidence="3" type="ORF">ABI908_05905</name>
</gene>
<dbReference type="EMBL" id="JBDXMI010000001">
    <property type="protein sequence ID" value="MEO9383652.1"/>
    <property type="molecule type" value="Genomic_DNA"/>
</dbReference>
<evidence type="ECO:0000259" key="2">
    <source>
        <dbReference type="Pfam" id="PF13304"/>
    </source>
</evidence>
<proteinExistence type="predicted"/>
<sequence>MLTHLKLENFKIWRSTGPIRLAPITLLLGTNSSGKSSLIQSLLLIRQTARCTDLVVDLYFGRQENNDSVVLGQFQDVLCRHGASNEVMSAKKIGIEFSWSPEWGQPSSVFTARYRSGFAEAAEIEYLRLGPDGEGFTVSRVRSFMYKLQIATERKSRGANRFFRPDRSFFLPPQAVDQLGGEGIRLKNICNTLEHELQKIIYLGPIRRSAQRDYFCYGRMPTEIKDDGALAIEALITSAVVSGELNGRHSTNPDSLWNATIFWLRQMKLATGLKVKRLGKSDRYELLVLNGDSVSNLKDVGVGVSQVLPVIVATLFARRGHILIIEEPETHLHPLAQSELANLFSYASQMRGVQFVVETHSEHIFRRMQTLVAKQSLPLSFTAMYFVEREGRDARIKSLEVDDLGRVRNWPEGFFGDVLGETREQTALAIKRARELRAQDGNVSS</sequence>
<name>A0ABV0ISJ3_9NEIS</name>
<organism evidence="3 4">
    <name type="scientific">Chromobacterium phragmitis</name>
    <dbReference type="NCBI Taxonomy" id="2202141"/>
    <lineage>
        <taxon>Bacteria</taxon>
        <taxon>Pseudomonadati</taxon>
        <taxon>Pseudomonadota</taxon>
        <taxon>Betaproteobacteria</taxon>
        <taxon>Neisseriales</taxon>
        <taxon>Chromobacteriaceae</taxon>
        <taxon>Chromobacterium</taxon>
    </lineage>
</organism>
<dbReference type="Gene3D" id="3.40.50.300">
    <property type="entry name" value="P-loop containing nucleotide triphosphate hydrolases"/>
    <property type="match status" value="2"/>
</dbReference>
<accession>A0ABV0ISJ3</accession>
<feature type="domain" description="DUF3696" evidence="1">
    <location>
        <begin position="382"/>
        <end position="425"/>
    </location>
</feature>
<feature type="domain" description="ATPase AAA-type core" evidence="2">
    <location>
        <begin position="288"/>
        <end position="364"/>
    </location>
</feature>
<dbReference type="PANTHER" id="PTHR43581">
    <property type="entry name" value="ATP/GTP PHOSPHATASE"/>
    <property type="match status" value="1"/>
</dbReference>
<protein>
    <submittedName>
        <fullName evidence="3">DUF3696 domain-containing protein</fullName>
    </submittedName>
</protein>
<dbReference type="InterPro" id="IPR051396">
    <property type="entry name" value="Bact_Antivir_Def_Nuclease"/>
</dbReference>
<dbReference type="SUPFAM" id="SSF52540">
    <property type="entry name" value="P-loop containing nucleoside triphosphate hydrolases"/>
    <property type="match status" value="1"/>
</dbReference>
<dbReference type="Proteomes" id="UP001462502">
    <property type="component" value="Unassembled WGS sequence"/>
</dbReference>
<evidence type="ECO:0000313" key="4">
    <source>
        <dbReference type="Proteomes" id="UP001462502"/>
    </source>
</evidence>